<sequence length="182" mass="21401">MNCIKNQKMARRNQLTDIFKRYDMTGGLDDGRIHFELCWPWKVKEYALNGKGIAVFSYNGKSYYGHRVIYHVIHPKDFPLDDPRLIRHVICDNNLCGNYKHMLPGTHQDNMNDAVESGRFGLTQDMISAIMQLLTETDLTHQRIADRVSFKFERKISRQAVTDINTDYRNRRRKEFKDGESN</sequence>
<proteinExistence type="predicted"/>
<reference evidence="1" key="1">
    <citation type="submission" date="2020-05" db="EMBL/GenBank/DDBJ databases">
        <authorList>
            <person name="Chiriac C."/>
            <person name="Salcher M."/>
            <person name="Ghai R."/>
            <person name="Kavagutti S V."/>
        </authorList>
    </citation>
    <scope>NUCLEOTIDE SEQUENCE</scope>
</reference>
<dbReference type="EMBL" id="LR797264">
    <property type="protein sequence ID" value="CAB4197826.1"/>
    <property type="molecule type" value="Genomic_DNA"/>
</dbReference>
<gene>
    <name evidence="1" type="ORF">UFOVP1323_49</name>
</gene>
<dbReference type="SUPFAM" id="SSF54060">
    <property type="entry name" value="His-Me finger endonucleases"/>
    <property type="match status" value="1"/>
</dbReference>
<accession>A0A6J5RUH2</accession>
<dbReference type="InterPro" id="IPR044925">
    <property type="entry name" value="His-Me_finger_sf"/>
</dbReference>
<protein>
    <recommendedName>
        <fullName evidence="2">HNH nuclease</fullName>
    </recommendedName>
</protein>
<evidence type="ECO:0008006" key="2">
    <source>
        <dbReference type="Google" id="ProtNLM"/>
    </source>
</evidence>
<name>A0A6J5RUH2_9CAUD</name>
<evidence type="ECO:0000313" key="1">
    <source>
        <dbReference type="EMBL" id="CAB4197826.1"/>
    </source>
</evidence>
<organism evidence="1">
    <name type="scientific">uncultured Caudovirales phage</name>
    <dbReference type="NCBI Taxonomy" id="2100421"/>
    <lineage>
        <taxon>Viruses</taxon>
        <taxon>Duplodnaviria</taxon>
        <taxon>Heunggongvirae</taxon>
        <taxon>Uroviricota</taxon>
        <taxon>Caudoviricetes</taxon>
        <taxon>Peduoviridae</taxon>
        <taxon>Maltschvirus</taxon>
        <taxon>Maltschvirus maltsch</taxon>
    </lineage>
</organism>